<dbReference type="PROSITE" id="PS00092">
    <property type="entry name" value="N6_MTASE"/>
    <property type="match status" value="1"/>
</dbReference>
<evidence type="ECO:0000313" key="6">
    <source>
        <dbReference type="EMBL" id="RIY31149.1"/>
    </source>
</evidence>
<evidence type="ECO:0000256" key="1">
    <source>
        <dbReference type="ARBA" id="ARBA00011900"/>
    </source>
</evidence>
<proteinExistence type="predicted"/>
<dbReference type="InterPro" id="IPR002052">
    <property type="entry name" value="DNA_methylase_N6_adenine_CS"/>
</dbReference>
<dbReference type="PRINTS" id="PR00505">
    <property type="entry name" value="D12N6MTFRASE"/>
</dbReference>
<keyword evidence="7" id="KW-1185">Reference proteome</keyword>
<keyword evidence="3 6" id="KW-0808">Transferase</keyword>
<name>A0A3A1Y1I0_9GAMM</name>
<dbReference type="GO" id="GO:0006298">
    <property type="term" value="P:mismatch repair"/>
    <property type="evidence" value="ECO:0007669"/>
    <property type="project" value="TreeGrafter"/>
</dbReference>
<comment type="caution">
    <text evidence="6">The sequence shown here is derived from an EMBL/GenBank/DDBJ whole genome shotgun (WGS) entry which is preliminary data.</text>
</comment>
<evidence type="ECO:0000256" key="5">
    <source>
        <dbReference type="ARBA" id="ARBA00047942"/>
    </source>
</evidence>
<gene>
    <name evidence="6" type="ORF">CKF54_07435</name>
</gene>
<dbReference type="InterPro" id="IPR012327">
    <property type="entry name" value="MeTrfase_D12"/>
</dbReference>
<dbReference type="GO" id="GO:0032259">
    <property type="term" value="P:methylation"/>
    <property type="evidence" value="ECO:0007669"/>
    <property type="project" value="UniProtKB-KW"/>
</dbReference>
<dbReference type="AlphaFoldDB" id="A0A3A1Y1I0"/>
<evidence type="ECO:0000256" key="2">
    <source>
        <dbReference type="ARBA" id="ARBA00022603"/>
    </source>
</evidence>
<dbReference type="PANTHER" id="PTHR30481">
    <property type="entry name" value="DNA ADENINE METHYLASE"/>
    <property type="match status" value="1"/>
</dbReference>
<dbReference type="Pfam" id="PF02086">
    <property type="entry name" value="MethyltransfD12"/>
    <property type="match status" value="1"/>
</dbReference>
<evidence type="ECO:0000256" key="3">
    <source>
        <dbReference type="ARBA" id="ARBA00022679"/>
    </source>
</evidence>
<dbReference type="Gene3D" id="3.40.50.150">
    <property type="entry name" value="Vaccinia Virus protein VP39"/>
    <property type="match status" value="2"/>
</dbReference>
<protein>
    <recommendedName>
        <fullName evidence="1">site-specific DNA-methyltransferase (adenine-specific)</fullName>
        <ecNumber evidence="1">2.1.1.72</ecNumber>
    </recommendedName>
</protein>
<evidence type="ECO:0000313" key="7">
    <source>
        <dbReference type="Proteomes" id="UP000265691"/>
    </source>
</evidence>
<reference evidence="6 7" key="1">
    <citation type="submission" date="2017-08" db="EMBL/GenBank/DDBJ databases">
        <title>Reclassification of Bisgaard taxon 37 and 44.</title>
        <authorList>
            <person name="Christensen H."/>
        </authorList>
    </citation>
    <scope>NUCLEOTIDE SEQUENCE [LARGE SCALE GENOMIC DNA]</scope>
    <source>
        <strain evidence="6 7">B96_3</strain>
    </source>
</reference>
<accession>A0A3A1Y1I0</accession>
<dbReference type="OrthoDB" id="9805629at2"/>
<dbReference type="GO" id="GO:0009307">
    <property type="term" value="P:DNA restriction-modification system"/>
    <property type="evidence" value="ECO:0007669"/>
    <property type="project" value="InterPro"/>
</dbReference>
<comment type="catalytic activity">
    <reaction evidence="5">
        <text>a 2'-deoxyadenosine in DNA + S-adenosyl-L-methionine = an N(6)-methyl-2'-deoxyadenosine in DNA + S-adenosyl-L-homocysteine + H(+)</text>
        <dbReference type="Rhea" id="RHEA:15197"/>
        <dbReference type="Rhea" id="RHEA-COMP:12418"/>
        <dbReference type="Rhea" id="RHEA-COMP:12419"/>
        <dbReference type="ChEBI" id="CHEBI:15378"/>
        <dbReference type="ChEBI" id="CHEBI:57856"/>
        <dbReference type="ChEBI" id="CHEBI:59789"/>
        <dbReference type="ChEBI" id="CHEBI:90615"/>
        <dbReference type="ChEBI" id="CHEBI:90616"/>
        <dbReference type="EC" id="2.1.1.72"/>
    </reaction>
</comment>
<organism evidence="6 7">
    <name type="scientific">Psittacicella hinzii</name>
    <dbReference type="NCBI Taxonomy" id="2028575"/>
    <lineage>
        <taxon>Bacteria</taxon>
        <taxon>Pseudomonadati</taxon>
        <taxon>Pseudomonadota</taxon>
        <taxon>Gammaproteobacteria</taxon>
        <taxon>Pasteurellales</taxon>
        <taxon>Psittacicellaceae</taxon>
        <taxon>Psittacicella</taxon>
    </lineage>
</organism>
<dbReference type="Proteomes" id="UP000265691">
    <property type="component" value="Unassembled WGS sequence"/>
</dbReference>
<keyword evidence="4" id="KW-0949">S-adenosyl-L-methionine</keyword>
<dbReference type="GO" id="GO:0009007">
    <property type="term" value="F:site-specific DNA-methyltransferase (adenine-specific) activity"/>
    <property type="evidence" value="ECO:0007669"/>
    <property type="project" value="UniProtKB-EC"/>
</dbReference>
<dbReference type="GO" id="GO:1904047">
    <property type="term" value="F:S-adenosyl-L-methionine binding"/>
    <property type="evidence" value="ECO:0007669"/>
    <property type="project" value="TreeGrafter"/>
</dbReference>
<dbReference type="EMBL" id="NRHC01000124">
    <property type="protein sequence ID" value="RIY31149.1"/>
    <property type="molecule type" value="Genomic_DNA"/>
</dbReference>
<dbReference type="EC" id="2.1.1.72" evidence="1"/>
<dbReference type="InterPro" id="IPR029063">
    <property type="entry name" value="SAM-dependent_MTases_sf"/>
</dbReference>
<dbReference type="RefSeq" id="WP_119525725.1">
    <property type="nucleotide sequence ID" value="NZ_NRHC01000124.1"/>
</dbReference>
<sequence>MLLEKYLETHNLNLKQFHKHSGFSQATLKNINQRNLAKWNFAVFKALAEVTGKDTNLVVQDLEKLQSTLENNTGTEREKRFSLENRRYIGNKNKLLDWIFSLLKEHTQGDSFIDIFAGTGVVSQRALKHYSHVILNDFLYSNQVIYQAFFGSEAYDQDKLARYVTKFQQLQTNTLDDDYFVTNYGDKFFSEKDARVIGEIRTQIEQALDLTVREKNILLASLIYSADRIANTVGHYDAYRKLAHVPDKFEFILINPLTISDQQQVEIYRQDANILASQVSADIAFVDPPYNSRQYSRFYHVLEVLTKWEKPQLSGVAMKPPAENISSYCKTSAPQVFADLVEKLQVKYIVVTYNNTYTSKSKSSQNKITHEQILAALEKVGNTQVFSQPFAYFNTGKTELTDHKEFVFITKVNQDRKQQSNKATE</sequence>
<dbReference type="SUPFAM" id="SSF53335">
    <property type="entry name" value="S-adenosyl-L-methionine-dependent methyltransferases"/>
    <property type="match status" value="1"/>
</dbReference>
<dbReference type="GO" id="GO:0043565">
    <property type="term" value="F:sequence-specific DNA binding"/>
    <property type="evidence" value="ECO:0007669"/>
    <property type="project" value="TreeGrafter"/>
</dbReference>
<evidence type="ECO:0000256" key="4">
    <source>
        <dbReference type="ARBA" id="ARBA00022691"/>
    </source>
</evidence>
<keyword evidence="2 6" id="KW-0489">Methyltransferase</keyword>